<feature type="region of interest" description="Disordered" evidence="6">
    <location>
        <begin position="1"/>
        <end position="21"/>
    </location>
</feature>
<keyword evidence="5" id="KW-0676">Redox-active center</keyword>
<dbReference type="InterPro" id="IPR012336">
    <property type="entry name" value="Thioredoxin-like_fold"/>
</dbReference>
<feature type="compositionally biased region" description="Basic and acidic residues" evidence="6">
    <location>
        <begin position="10"/>
        <end position="21"/>
    </location>
</feature>
<keyword evidence="7" id="KW-0812">Transmembrane</keyword>
<evidence type="ECO:0000313" key="10">
    <source>
        <dbReference type="Proteomes" id="UP001501594"/>
    </source>
</evidence>
<gene>
    <name evidence="9" type="ORF">GCM10022256_24300</name>
</gene>
<organism evidence="9 10">
    <name type="scientific">Frondihabitans peucedani</name>
    <dbReference type="NCBI Taxonomy" id="598626"/>
    <lineage>
        <taxon>Bacteria</taxon>
        <taxon>Bacillati</taxon>
        <taxon>Actinomycetota</taxon>
        <taxon>Actinomycetes</taxon>
        <taxon>Micrococcales</taxon>
        <taxon>Microbacteriaceae</taxon>
        <taxon>Frondihabitans</taxon>
    </lineage>
</organism>
<evidence type="ECO:0000256" key="6">
    <source>
        <dbReference type="SAM" id="MobiDB-lite"/>
    </source>
</evidence>
<evidence type="ECO:0000256" key="1">
    <source>
        <dbReference type="ARBA" id="ARBA00005791"/>
    </source>
</evidence>
<sequence length="290" mass="30657">MTPPPANGPSKRDRREEAREKARVAREAAARKHRRNRVFLMGGIGLGILAVFGVIALVIFTSIRPAGPGPQNMASGGVLLQGNATTSKITAVKTAAVEAGAKPVATNQKKLDKTVNITVYLDYECPYCNQFETANEAQIKTWLQKGAVTYEVHPISILDASSQGTKYSTRSANAAMCVANYDPDDFLAVNTSFFKNQPAEQTPGLTDDKLISLVKAAGATSSKVASCIRAGTFEDFVSSQTKAALGSKLPNSSIEKLTGTPTVIVNGKQYSGSLTDAATFASFVSSQATS</sequence>
<accession>A0ABP8E3N8</accession>
<keyword evidence="2" id="KW-0732">Signal</keyword>
<proteinExistence type="inferred from homology"/>
<dbReference type="InterPro" id="IPR036249">
    <property type="entry name" value="Thioredoxin-like_sf"/>
</dbReference>
<feature type="transmembrane region" description="Helical" evidence="7">
    <location>
        <begin position="38"/>
        <end position="63"/>
    </location>
</feature>
<reference evidence="10" key="1">
    <citation type="journal article" date="2019" name="Int. J. Syst. Evol. Microbiol.">
        <title>The Global Catalogue of Microorganisms (GCM) 10K type strain sequencing project: providing services to taxonomists for standard genome sequencing and annotation.</title>
        <authorList>
            <consortium name="The Broad Institute Genomics Platform"/>
            <consortium name="The Broad Institute Genome Sequencing Center for Infectious Disease"/>
            <person name="Wu L."/>
            <person name="Ma J."/>
        </authorList>
    </citation>
    <scope>NUCLEOTIDE SEQUENCE [LARGE SCALE GENOMIC DNA]</scope>
    <source>
        <strain evidence="10">JCM 17442</strain>
    </source>
</reference>
<dbReference type="Gene3D" id="3.40.30.10">
    <property type="entry name" value="Glutaredoxin"/>
    <property type="match status" value="1"/>
</dbReference>
<dbReference type="Pfam" id="PF13462">
    <property type="entry name" value="Thioredoxin_4"/>
    <property type="match status" value="1"/>
</dbReference>
<dbReference type="EMBL" id="BAABAU010000003">
    <property type="protein sequence ID" value="GAA4266818.1"/>
    <property type="molecule type" value="Genomic_DNA"/>
</dbReference>
<keyword evidence="7" id="KW-1133">Transmembrane helix</keyword>
<name>A0ABP8E3N8_9MICO</name>
<evidence type="ECO:0000256" key="4">
    <source>
        <dbReference type="ARBA" id="ARBA00023157"/>
    </source>
</evidence>
<evidence type="ECO:0000256" key="2">
    <source>
        <dbReference type="ARBA" id="ARBA00022729"/>
    </source>
</evidence>
<keyword evidence="7" id="KW-0472">Membrane</keyword>
<evidence type="ECO:0000256" key="3">
    <source>
        <dbReference type="ARBA" id="ARBA00023002"/>
    </source>
</evidence>
<evidence type="ECO:0000313" key="9">
    <source>
        <dbReference type="EMBL" id="GAA4266818.1"/>
    </source>
</evidence>
<evidence type="ECO:0000256" key="7">
    <source>
        <dbReference type="SAM" id="Phobius"/>
    </source>
</evidence>
<dbReference type="CDD" id="cd02972">
    <property type="entry name" value="DsbA_family"/>
    <property type="match status" value="1"/>
</dbReference>
<evidence type="ECO:0000259" key="8">
    <source>
        <dbReference type="Pfam" id="PF13462"/>
    </source>
</evidence>
<comment type="similarity">
    <text evidence="1">Belongs to the thioredoxin family. DsbA subfamily.</text>
</comment>
<protein>
    <submittedName>
        <fullName evidence="9">Thioredoxin domain-containing protein</fullName>
    </submittedName>
</protein>
<evidence type="ECO:0000256" key="5">
    <source>
        <dbReference type="ARBA" id="ARBA00023284"/>
    </source>
</evidence>
<dbReference type="RefSeq" id="WP_344796539.1">
    <property type="nucleotide sequence ID" value="NZ_BAABAU010000003.1"/>
</dbReference>
<comment type="caution">
    <text evidence="9">The sequence shown here is derived from an EMBL/GenBank/DDBJ whole genome shotgun (WGS) entry which is preliminary data.</text>
</comment>
<dbReference type="PANTHER" id="PTHR13887:SF14">
    <property type="entry name" value="DISULFIDE BOND FORMATION PROTEIN D"/>
    <property type="match status" value="1"/>
</dbReference>
<keyword evidence="10" id="KW-1185">Reference proteome</keyword>
<dbReference type="Proteomes" id="UP001501594">
    <property type="component" value="Unassembled WGS sequence"/>
</dbReference>
<feature type="domain" description="Thioredoxin-like fold" evidence="8">
    <location>
        <begin position="115"/>
        <end position="277"/>
    </location>
</feature>
<dbReference type="PANTHER" id="PTHR13887">
    <property type="entry name" value="GLUTATHIONE S-TRANSFERASE KAPPA"/>
    <property type="match status" value="1"/>
</dbReference>
<dbReference type="SUPFAM" id="SSF52833">
    <property type="entry name" value="Thioredoxin-like"/>
    <property type="match status" value="1"/>
</dbReference>
<keyword evidence="4" id="KW-1015">Disulfide bond</keyword>
<keyword evidence="3" id="KW-0560">Oxidoreductase</keyword>